<comment type="caution">
    <text evidence="7">The sequence shown here is derived from an EMBL/GenBank/DDBJ whole genome shotgun (WGS) entry which is preliminary data.</text>
</comment>
<evidence type="ECO:0000259" key="5">
    <source>
        <dbReference type="Pfam" id="PF01743"/>
    </source>
</evidence>
<dbReference type="Gene3D" id="1.10.3090.10">
    <property type="entry name" value="cca-adding enzyme, domain 2"/>
    <property type="match status" value="1"/>
</dbReference>
<keyword evidence="8" id="KW-1185">Reference proteome</keyword>
<dbReference type="SUPFAM" id="SSF81891">
    <property type="entry name" value="Poly A polymerase C-terminal region-like"/>
    <property type="match status" value="1"/>
</dbReference>
<dbReference type="Proteomes" id="UP000015453">
    <property type="component" value="Unassembled WGS sequence"/>
</dbReference>
<dbReference type="AlphaFoldDB" id="S8DDY5"/>
<dbReference type="Pfam" id="PF01743">
    <property type="entry name" value="PolyA_pol"/>
    <property type="match status" value="1"/>
</dbReference>
<feature type="domain" description="tRNA nucleotidyltransferase/poly(A) polymerase RNA and SrmB- binding" evidence="6">
    <location>
        <begin position="196"/>
        <end position="255"/>
    </location>
</feature>
<proteinExistence type="inferred from homology"/>
<feature type="non-terminal residue" evidence="7">
    <location>
        <position position="436"/>
    </location>
</feature>
<dbReference type="InterPro" id="IPR002646">
    <property type="entry name" value="PolA_pol_head_dom"/>
</dbReference>
<dbReference type="Pfam" id="PF12627">
    <property type="entry name" value="PolyA_pol_RNAbd"/>
    <property type="match status" value="1"/>
</dbReference>
<comment type="similarity">
    <text evidence="1 4">Belongs to the tRNA nucleotidyltransferase/poly(A) polymerase family.</text>
</comment>
<dbReference type="Gene3D" id="3.30.460.10">
    <property type="entry name" value="Beta Polymerase, domain 2"/>
    <property type="match status" value="1"/>
</dbReference>
<evidence type="ECO:0000256" key="3">
    <source>
        <dbReference type="ARBA" id="ARBA00022741"/>
    </source>
</evidence>
<dbReference type="PANTHER" id="PTHR43051">
    <property type="entry name" value="POLYNUCLEOTIDE ADENYLYLTRANSFERASE FAMILY PROTEIN"/>
    <property type="match status" value="1"/>
</dbReference>
<dbReference type="InterPro" id="IPR043519">
    <property type="entry name" value="NT_sf"/>
</dbReference>
<evidence type="ECO:0008006" key="9">
    <source>
        <dbReference type="Google" id="ProtNLM"/>
    </source>
</evidence>
<accession>S8DDY5</accession>
<evidence type="ECO:0000313" key="8">
    <source>
        <dbReference type="Proteomes" id="UP000015453"/>
    </source>
</evidence>
<evidence type="ECO:0000256" key="2">
    <source>
        <dbReference type="ARBA" id="ARBA00022679"/>
    </source>
</evidence>
<keyword evidence="3" id="KW-0547">Nucleotide-binding</keyword>
<dbReference type="CDD" id="cd05398">
    <property type="entry name" value="NT_ClassII-CCAase"/>
    <property type="match status" value="1"/>
</dbReference>
<organism evidence="7 8">
    <name type="scientific">Genlisea aurea</name>
    <dbReference type="NCBI Taxonomy" id="192259"/>
    <lineage>
        <taxon>Eukaryota</taxon>
        <taxon>Viridiplantae</taxon>
        <taxon>Streptophyta</taxon>
        <taxon>Embryophyta</taxon>
        <taxon>Tracheophyta</taxon>
        <taxon>Spermatophyta</taxon>
        <taxon>Magnoliopsida</taxon>
        <taxon>eudicotyledons</taxon>
        <taxon>Gunneridae</taxon>
        <taxon>Pentapetalae</taxon>
        <taxon>asterids</taxon>
        <taxon>lamiids</taxon>
        <taxon>Lamiales</taxon>
        <taxon>Lentibulariaceae</taxon>
        <taxon>Genlisea</taxon>
    </lineage>
</organism>
<feature type="domain" description="Poly A polymerase head" evidence="5">
    <location>
        <begin position="31"/>
        <end position="165"/>
    </location>
</feature>
<reference evidence="7 8" key="1">
    <citation type="journal article" date="2013" name="BMC Genomics">
        <title>The miniature genome of a carnivorous plant Genlisea aurea contains a low number of genes and short non-coding sequences.</title>
        <authorList>
            <person name="Leushkin E.V."/>
            <person name="Sutormin R.A."/>
            <person name="Nabieva E.R."/>
            <person name="Penin A.A."/>
            <person name="Kondrashov A.S."/>
            <person name="Logacheva M.D."/>
        </authorList>
    </citation>
    <scope>NUCLEOTIDE SEQUENCE [LARGE SCALE GENOMIC DNA]</scope>
</reference>
<protein>
    <recommendedName>
        <fullName evidence="9">Poly A polymerase head domain-containing protein</fullName>
    </recommendedName>
</protein>
<dbReference type="PANTHER" id="PTHR43051:SF1">
    <property type="entry name" value="POLYNUCLEOTIDE ADENYLYLTRANSFERASE FAMILY PROTEIN"/>
    <property type="match status" value="1"/>
</dbReference>
<dbReference type="SUPFAM" id="SSF81301">
    <property type="entry name" value="Nucleotidyltransferase"/>
    <property type="match status" value="1"/>
</dbReference>
<sequence>MDSRSLGLSAKMVPNHSWTVLRMLQAAGKEAYFVGGCVRDLLLKKVPKDFDIVTTAELKQVVFFFLVKRMFNRAIIIGKRFPICKVFHKDCSVEVSSFETASQKCKGKKIAFSQMPKGCDRLDFARFKNCMKRDFTVNSLYFDPARNVIFDYTNALRDIRSKKLRTITLAKLSFKEDEGLSRILRGLRLAARLNLIISKEAEEAINSLSSSVTNLSTDRIALEMNYMFSYGAAELSIILLQKYKLLQILLPFHAAYFSEQGRNRFDMRSTMAGIMAFHRALFSNPNHPVVVLTFASLLYHGTWEESLKFARKNASTAKIFVPEMLDDSGHLSDDELVDKIVHLARQMDESANFLVSKDHLSDAMARFPESPCSDTVFVAKKTLLKIKEIFSILRTGVTSSKRGGDRNTEIRSSLVTAGDVSETRYAIGRIILDTLV</sequence>
<dbReference type="InterPro" id="IPR052191">
    <property type="entry name" value="tRNA_ntf/polyA_polymerase_I"/>
</dbReference>
<dbReference type="OrthoDB" id="445712at2759"/>
<dbReference type="InterPro" id="IPR032828">
    <property type="entry name" value="PolyA_RNA-bd"/>
</dbReference>
<name>S8DDY5_9LAMI</name>
<dbReference type="EMBL" id="AUSU01007170">
    <property type="protein sequence ID" value="EPS60978.1"/>
    <property type="molecule type" value="Genomic_DNA"/>
</dbReference>
<gene>
    <name evidence="7" type="ORF">M569_13823</name>
</gene>
<evidence type="ECO:0000256" key="1">
    <source>
        <dbReference type="ARBA" id="ARBA00007265"/>
    </source>
</evidence>
<keyword evidence="4" id="KW-0694">RNA-binding</keyword>
<dbReference type="GO" id="GO:0003723">
    <property type="term" value="F:RNA binding"/>
    <property type="evidence" value="ECO:0007669"/>
    <property type="project" value="UniProtKB-KW"/>
</dbReference>
<dbReference type="GO" id="GO:0016779">
    <property type="term" value="F:nucleotidyltransferase activity"/>
    <property type="evidence" value="ECO:0007669"/>
    <property type="project" value="InterPro"/>
</dbReference>
<evidence type="ECO:0000313" key="7">
    <source>
        <dbReference type="EMBL" id="EPS60978.1"/>
    </source>
</evidence>
<keyword evidence="2 4" id="KW-0808">Transferase</keyword>
<dbReference type="GO" id="GO:0001680">
    <property type="term" value="P:tRNA 3'-terminal CCA addition"/>
    <property type="evidence" value="ECO:0007669"/>
    <property type="project" value="UniProtKB-ARBA"/>
</dbReference>
<evidence type="ECO:0000259" key="6">
    <source>
        <dbReference type="Pfam" id="PF12627"/>
    </source>
</evidence>
<evidence type="ECO:0000256" key="4">
    <source>
        <dbReference type="RuleBase" id="RU003953"/>
    </source>
</evidence>
<dbReference type="GO" id="GO:0000166">
    <property type="term" value="F:nucleotide binding"/>
    <property type="evidence" value="ECO:0007669"/>
    <property type="project" value="UniProtKB-KW"/>
</dbReference>